<gene>
    <name evidence="2" type="ORF">HHL14_02040</name>
</gene>
<protein>
    <submittedName>
        <fullName evidence="2">Uncharacterized protein</fullName>
    </submittedName>
</protein>
<proteinExistence type="predicted"/>
<dbReference type="EMBL" id="JABBFZ010000001">
    <property type="protein sequence ID" value="NML29615.1"/>
    <property type="molecule type" value="Genomic_DNA"/>
</dbReference>
<comment type="caution">
    <text evidence="2">The sequence shown here is derived from an EMBL/GenBank/DDBJ whole genome shotgun (WGS) entry which is preliminary data.</text>
</comment>
<evidence type="ECO:0000313" key="3">
    <source>
        <dbReference type="Proteomes" id="UP000583127"/>
    </source>
</evidence>
<evidence type="ECO:0000313" key="2">
    <source>
        <dbReference type="EMBL" id="NML29615.1"/>
    </source>
</evidence>
<feature type="transmembrane region" description="Helical" evidence="1">
    <location>
        <begin position="55"/>
        <end position="78"/>
    </location>
</feature>
<keyword evidence="1" id="KW-0812">Transmembrane</keyword>
<organism evidence="2 3">
    <name type="scientific">Paraburkholderia antibiotica</name>
    <dbReference type="NCBI Taxonomy" id="2728839"/>
    <lineage>
        <taxon>Bacteria</taxon>
        <taxon>Pseudomonadati</taxon>
        <taxon>Pseudomonadota</taxon>
        <taxon>Betaproteobacteria</taxon>
        <taxon>Burkholderiales</taxon>
        <taxon>Burkholderiaceae</taxon>
        <taxon>Paraburkholderia</taxon>
    </lineage>
</organism>
<dbReference type="Proteomes" id="UP000583127">
    <property type="component" value="Unassembled WGS sequence"/>
</dbReference>
<sequence length="90" mass="10224">MPICAEPPLARLRAGLFFRQIQPLSTRESGIGFDGFHCEFTRAADDGGLFFGARVMTWLLIFFGVWPIALVVLLRFAARVDPRSGQRRRR</sequence>
<evidence type="ECO:0000256" key="1">
    <source>
        <dbReference type="SAM" id="Phobius"/>
    </source>
</evidence>
<keyword evidence="1" id="KW-1133">Transmembrane helix</keyword>
<dbReference type="AlphaFoldDB" id="A0A7X9X1B6"/>
<name>A0A7X9X1B6_9BURK</name>
<keyword evidence="1" id="KW-0472">Membrane</keyword>
<reference evidence="2 3" key="1">
    <citation type="submission" date="2020-04" db="EMBL/GenBank/DDBJ databases">
        <title>Paraburkholderia sp. G-4-1-8 isolated from soil.</title>
        <authorList>
            <person name="Dahal R.H."/>
        </authorList>
    </citation>
    <scope>NUCLEOTIDE SEQUENCE [LARGE SCALE GENOMIC DNA]</scope>
    <source>
        <strain evidence="2 3">G-4-1-8</strain>
    </source>
</reference>
<keyword evidence="3" id="KW-1185">Reference proteome</keyword>
<accession>A0A7X9X1B6</accession>
<dbReference type="RefSeq" id="WP_169495557.1">
    <property type="nucleotide sequence ID" value="NZ_JABBFZ010000001.1"/>
</dbReference>